<dbReference type="InterPro" id="IPR048068">
    <property type="entry name" value="LarA-like"/>
</dbReference>
<dbReference type="Pfam" id="PF21113">
    <property type="entry name" value="LarA_C"/>
    <property type="match status" value="1"/>
</dbReference>
<dbReference type="Gene3D" id="3.90.226.30">
    <property type="match status" value="1"/>
</dbReference>
<evidence type="ECO:0000313" key="3">
    <source>
        <dbReference type="EMBL" id="BCR06678.1"/>
    </source>
</evidence>
<dbReference type="RefSeq" id="WP_225911566.1">
    <property type="nucleotide sequence ID" value="NZ_AP024355.1"/>
</dbReference>
<dbReference type="EMBL" id="AP024355">
    <property type="protein sequence ID" value="BCR06678.1"/>
    <property type="molecule type" value="Genomic_DNA"/>
</dbReference>
<dbReference type="InterPro" id="IPR047926">
    <property type="entry name" value="Ni_dep_LarA"/>
</dbReference>
<protein>
    <recommendedName>
        <fullName evidence="5">LarA-like N-terminal domain-containing protein</fullName>
    </recommendedName>
</protein>
<organism evidence="3 4">
    <name type="scientific">Desulfuromonas versatilis</name>
    <dbReference type="NCBI Taxonomy" id="2802975"/>
    <lineage>
        <taxon>Bacteria</taxon>
        <taxon>Pseudomonadati</taxon>
        <taxon>Thermodesulfobacteriota</taxon>
        <taxon>Desulfuromonadia</taxon>
        <taxon>Desulfuromonadales</taxon>
        <taxon>Desulfuromonadaceae</taxon>
        <taxon>Desulfuromonas</taxon>
    </lineage>
</organism>
<feature type="domain" description="LarA-like N-terminal" evidence="1">
    <location>
        <begin position="8"/>
        <end position="200"/>
    </location>
</feature>
<reference evidence="3 4" key="2">
    <citation type="journal article" date="2021" name="Int. J. Syst. Evol. Microbiol.">
        <title>Isolation and Polyphasic Characterization of Desulfuromonas versatilis sp. Nov., an Electrogenic Bacteria Capable of Versatile Metabolism Isolated from a Graphene Oxide-Reducing Enrichment Culture.</title>
        <authorList>
            <person name="Xie L."/>
            <person name="Yoshida N."/>
            <person name="Ishii S."/>
            <person name="Meng L."/>
        </authorList>
    </citation>
    <scope>NUCLEOTIDE SEQUENCE [LARGE SCALE GENOMIC DNA]</scope>
    <source>
        <strain evidence="3 4">NIT-T3</strain>
    </source>
</reference>
<evidence type="ECO:0000313" key="4">
    <source>
        <dbReference type="Proteomes" id="UP001319827"/>
    </source>
</evidence>
<dbReference type="NCBIfam" id="NF033504">
    <property type="entry name" value="Ni_dep_LarA"/>
    <property type="match status" value="1"/>
</dbReference>
<evidence type="ECO:0000259" key="1">
    <source>
        <dbReference type="Pfam" id="PF09861"/>
    </source>
</evidence>
<name>A0ABN6E2V5_9BACT</name>
<dbReference type="InterPro" id="IPR018657">
    <property type="entry name" value="LarA-like_N"/>
</dbReference>
<feature type="domain" description="Lactate racemase C-terminal" evidence="2">
    <location>
        <begin position="276"/>
        <end position="416"/>
    </location>
</feature>
<proteinExistence type="predicted"/>
<dbReference type="PANTHER" id="PTHR33171:SF17">
    <property type="entry name" value="LARA-LIKE N-TERMINAL DOMAIN-CONTAINING PROTEIN"/>
    <property type="match status" value="1"/>
</dbReference>
<keyword evidence="4" id="KW-1185">Reference proteome</keyword>
<gene>
    <name evidence="3" type="ORF">DESUT3_37470</name>
</gene>
<dbReference type="Pfam" id="PF09861">
    <property type="entry name" value="Lar_N"/>
    <property type="match status" value="1"/>
</dbReference>
<dbReference type="InterPro" id="IPR048520">
    <property type="entry name" value="LarA_C"/>
</dbReference>
<accession>A0ABN6E2V5</accession>
<sequence length="423" mass="45606">MSTIELKYGSRSFACPATDARVLTADVPPAGDPGPLIRAALDKPIGSPRLEQIVRPGEKVVIVTSDITRYTGSEIYLPILVERLTAAGVAEADMAIVVALGIHRKQSETEHRKILGPLYGRIAVFDHECDNPAELVYLGDTEGGIPVSVNKRVAEADRVIVTGTAGYHYFAGFGGGRKGLVPGVASRETCMATHFAVFNPPEIGGKSEQARPGILDGNPVHANLLQAARMLEPDFLLNTVLSPHKEILGVYCGELEQAHLAACSQARALYTVPLEEPADLAVVSCGGAPKDINFIQSHKALDYGVGALRDGGTLILLAACPDGFGNPTFFDWFQYQDLDEFEQALRQRYEINGQTAHATLSKARRFRVILVSELGEVETARMGMEKAADLDQALEMAYEKLPPRPRTVVIPDGGTVLPVIRNS</sequence>
<evidence type="ECO:0000259" key="2">
    <source>
        <dbReference type="Pfam" id="PF21113"/>
    </source>
</evidence>
<reference evidence="3 4" key="1">
    <citation type="journal article" date="2016" name="C (Basel)">
        <title>Selective Growth of and Electricity Production by Marine Exoelectrogenic Bacteria in Self-Aggregated Hydrogel of Microbially Reduced Graphene Oxide.</title>
        <authorList>
            <person name="Yoshida N."/>
            <person name="Goto Y."/>
            <person name="Miyata Y."/>
        </authorList>
    </citation>
    <scope>NUCLEOTIDE SEQUENCE [LARGE SCALE GENOMIC DNA]</scope>
    <source>
        <strain evidence="3 4">NIT-T3</strain>
    </source>
</reference>
<dbReference type="PANTHER" id="PTHR33171">
    <property type="entry name" value="LAR_N DOMAIN-CONTAINING PROTEIN"/>
    <property type="match status" value="1"/>
</dbReference>
<dbReference type="InterPro" id="IPR043166">
    <property type="entry name" value="LarA-like_C"/>
</dbReference>
<evidence type="ECO:0008006" key="5">
    <source>
        <dbReference type="Google" id="ProtNLM"/>
    </source>
</evidence>
<dbReference type="Gene3D" id="3.40.50.11440">
    <property type="match status" value="1"/>
</dbReference>
<dbReference type="Proteomes" id="UP001319827">
    <property type="component" value="Chromosome"/>
</dbReference>